<feature type="region of interest" description="Disordered" evidence="1">
    <location>
        <begin position="79"/>
        <end position="98"/>
    </location>
</feature>
<keyword evidence="3" id="KW-1185">Reference proteome</keyword>
<dbReference type="PANTHER" id="PTHR11183">
    <property type="entry name" value="GLYCOGENIN SUBFAMILY MEMBER"/>
    <property type="match status" value="1"/>
</dbReference>
<dbReference type="Proteomes" id="UP001302745">
    <property type="component" value="Unassembled WGS sequence"/>
</dbReference>
<feature type="compositionally biased region" description="Polar residues" evidence="1">
    <location>
        <begin position="82"/>
        <end position="98"/>
    </location>
</feature>
<accession>A0AAN6VPM6</accession>
<dbReference type="AlphaFoldDB" id="A0AAN6VPM6"/>
<reference evidence="2" key="2">
    <citation type="submission" date="2023-05" db="EMBL/GenBank/DDBJ databases">
        <authorList>
            <consortium name="Lawrence Berkeley National Laboratory"/>
            <person name="Steindorff A."/>
            <person name="Hensen N."/>
            <person name="Bonometti L."/>
            <person name="Westerberg I."/>
            <person name="Brannstrom I.O."/>
            <person name="Guillou S."/>
            <person name="Cros-Aarteil S."/>
            <person name="Calhoun S."/>
            <person name="Haridas S."/>
            <person name="Kuo A."/>
            <person name="Mondo S."/>
            <person name="Pangilinan J."/>
            <person name="Riley R."/>
            <person name="Labutti K."/>
            <person name="Andreopoulos B."/>
            <person name="Lipzen A."/>
            <person name="Chen C."/>
            <person name="Yanf M."/>
            <person name="Daum C."/>
            <person name="Ng V."/>
            <person name="Clum A."/>
            <person name="Ohm R."/>
            <person name="Martin F."/>
            <person name="Silar P."/>
            <person name="Natvig D."/>
            <person name="Lalanne C."/>
            <person name="Gautier V."/>
            <person name="Ament-Velasquez S.L."/>
            <person name="Kruys A."/>
            <person name="Hutchinson M.I."/>
            <person name="Powell A.J."/>
            <person name="Barry K."/>
            <person name="Miller A.N."/>
            <person name="Grigoriev I.V."/>
            <person name="Debuchy R."/>
            <person name="Gladieux P."/>
            <person name="Thoren M.H."/>
            <person name="Johannesson H."/>
        </authorList>
    </citation>
    <scope>NUCLEOTIDE SEQUENCE</scope>
    <source>
        <strain evidence="2">CBS 538.74</strain>
    </source>
</reference>
<comment type="caution">
    <text evidence="2">The sequence shown here is derived from an EMBL/GenBank/DDBJ whole genome shotgun (WGS) entry which is preliminary data.</text>
</comment>
<gene>
    <name evidence="2" type="ORF">C8A00DRAFT_14790</name>
</gene>
<dbReference type="InterPro" id="IPR029044">
    <property type="entry name" value="Nucleotide-diphossugar_trans"/>
</dbReference>
<sequence length="400" mass="45585">MLNFSWQQLTSYSPLSGSPITRDSAAMIPSESPSRRWPTVADSLASRKLRLLLATALIISLFLAYHRYGAPAGLPTEWAEGNSASQQPPAPASGTTGNTGVDVDWSRFAYTQYVTDSDYLCNSVMLFERLQHLESRADRVMMYPSHMLDPTAASSPTSRDARLLIKARDEYNVKLVPIEVQRRDGADRTWAESFTKLLAFNQTQYERVLSLDSDSVVLQSMDELFLLPPCPMAMPRAYWLYPDTKILSSQVMLLQPSTTEFDRVMDAVSTSARGDYDMEIVNTLYGDSALVLPHRPYDALTAEFRAAPDRHGYYLGSETEEWDPVAAFNEVKFLHFSDWPTPKPWLSTPESTKLKMQPECHMRNGVESCIERDMWNGFYDDFRQRRKRVCENLPAERLRR</sequence>
<dbReference type="InterPro" id="IPR050587">
    <property type="entry name" value="GNT1/Glycosyltrans_8"/>
</dbReference>
<proteinExistence type="predicted"/>
<evidence type="ECO:0000256" key="1">
    <source>
        <dbReference type="SAM" id="MobiDB-lite"/>
    </source>
</evidence>
<name>A0AAN6VPM6_9PEZI</name>
<dbReference type="SUPFAM" id="SSF53448">
    <property type="entry name" value="Nucleotide-diphospho-sugar transferases"/>
    <property type="match status" value="1"/>
</dbReference>
<reference evidence="2" key="1">
    <citation type="journal article" date="2023" name="Mol. Phylogenet. Evol.">
        <title>Genome-scale phylogeny and comparative genomics of the fungal order Sordariales.</title>
        <authorList>
            <person name="Hensen N."/>
            <person name="Bonometti L."/>
            <person name="Westerberg I."/>
            <person name="Brannstrom I.O."/>
            <person name="Guillou S."/>
            <person name="Cros-Aarteil S."/>
            <person name="Calhoun S."/>
            <person name="Haridas S."/>
            <person name="Kuo A."/>
            <person name="Mondo S."/>
            <person name="Pangilinan J."/>
            <person name="Riley R."/>
            <person name="LaButti K."/>
            <person name="Andreopoulos B."/>
            <person name="Lipzen A."/>
            <person name="Chen C."/>
            <person name="Yan M."/>
            <person name="Daum C."/>
            <person name="Ng V."/>
            <person name="Clum A."/>
            <person name="Steindorff A."/>
            <person name="Ohm R.A."/>
            <person name="Martin F."/>
            <person name="Silar P."/>
            <person name="Natvig D.O."/>
            <person name="Lalanne C."/>
            <person name="Gautier V."/>
            <person name="Ament-Velasquez S.L."/>
            <person name="Kruys A."/>
            <person name="Hutchinson M.I."/>
            <person name="Powell A.J."/>
            <person name="Barry K."/>
            <person name="Miller A.N."/>
            <person name="Grigoriev I.V."/>
            <person name="Debuchy R."/>
            <person name="Gladieux P."/>
            <person name="Hiltunen Thoren M."/>
            <person name="Johannesson H."/>
        </authorList>
    </citation>
    <scope>NUCLEOTIDE SEQUENCE</scope>
    <source>
        <strain evidence="2">CBS 538.74</strain>
    </source>
</reference>
<evidence type="ECO:0000313" key="3">
    <source>
        <dbReference type="Proteomes" id="UP001302745"/>
    </source>
</evidence>
<dbReference type="EMBL" id="MU856922">
    <property type="protein sequence ID" value="KAK4154081.1"/>
    <property type="molecule type" value="Genomic_DNA"/>
</dbReference>
<dbReference type="Gene3D" id="3.90.550.10">
    <property type="entry name" value="Spore Coat Polysaccharide Biosynthesis Protein SpsA, Chain A"/>
    <property type="match status" value="1"/>
</dbReference>
<protein>
    <submittedName>
        <fullName evidence="2">Glycosyltransferase</fullName>
    </submittedName>
</protein>
<organism evidence="2 3">
    <name type="scientific">Chaetomidium leptoderma</name>
    <dbReference type="NCBI Taxonomy" id="669021"/>
    <lineage>
        <taxon>Eukaryota</taxon>
        <taxon>Fungi</taxon>
        <taxon>Dikarya</taxon>
        <taxon>Ascomycota</taxon>
        <taxon>Pezizomycotina</taxon>
        <taxon>Sordariomycetes</taxon>
        <taxon>Sordariomycetidae</taxon>
        <taxon>Sordariales</taxon>
        <taxon>Chaetomiaceae</taxon>
        <taxon>Chaetomidium</taxon>
    </lineage>
</organism>
<evidence type="ECO:0000313" key="2">
    <source>
        <dbReference type="EMBL" id="KAK4154081.1"/>
    </source>
</evidence>